<dbReference type="PANTHER" id="PTHR47997:SF87">
    <property type="entry name" value="TRANSCRIPTION FACTOR MYB26"/>
    <property type="match status" value="1"/>
</dbReference>
<reference evidence="9" key="1">
    <citation type="submission" date="2014-07" db="EMBL/GenBank/DDBJ databases">
        <title>Identification of a novel salt tolerance gene in wild soybean by whole-genome sequencing.</title>
        <authorList>
            <person name="Lam H.-M."/>
            <person name="Qi X."/>
            <person name="Li M.-W."/>
            <person name="Liu X."/>
            <person name="Xie M."/>
            <person name="Ni M."/>
            <person name="Xu X."/>
        </authorList>
    </citation>
    <scope>NUCLEOTIDE SEQUENCE [LARGE SCALE GENOMIC DNA]</scope>
    <source>
        <tissue evidence="9">Root</tissue>
    </source>
</reference>
<name>A0A0B2RKN0_GLYSO</name>
<sequence length="256" mass="27603">MIVAAHAIHGNKWAAIARLLPGRTDNAIKNHWNSTLRRRGVGHDTIKLESGSFMEDVSLEKAKASSEDTLSCGDVSLKSSEGRDVSSMEIMDDKSDGKAQTEGQLHHEVKDPPTLFRPVARVSAFNVYHSFDGTQPSTSIPRSVSMQGPVLQSSKPDMEFYRALEGIFGDQSVPHQCGHGCCAAPNGRKSESSLLGPEFIEFSEPPSFPNFELAAIATDISNLAWLKSGLESSSVKIMGNTSGRVVSNGSQVHIGH</sequence>
<dbReference type="GO" id="GO:0003677">
    <property type="term" value="F:DNA binding"/>
    <property type="evidence" value="ECO:0007669"/>
    <property type="project" value="UniProtKB-KW"/>
</dbReference>
<comment type="subcellular location">
    <subcellularLocation>
        <location evidence="1">Nucleus</location>
    </subcellularLocation>
</comment>
<feature type="domain" description="Myb-like" evidence="7">
    <location>
        <begin position="1"/>
        <end position="36"/>
    </location>
</feature>
<evidence type="ECO:0000256" key="2">
    <source>
        <dbReference type="ARBA" id="ARBA00022737"/>
    </source>
</evidence>
<accession>A0A0B2RKN0</accession>
<evidence type="ECO:0000259" key="8">
    <source>
        <dbReference type="PROSITE" id="PS51294"/>
    </source>
</evidence>
<keyword evidence="3" id="KW-0805">Transcription regulation</keyword>
<dbReference type="CDD" id="cd00167">
    <property type="entry name" value="SANT"/>
    <property type="match status" value="1"/>
</dbReference>
<protein>
    <submittedName>
        <fullName evidence="9">Myb-like protein A</fullName>
    </submittedName>
</protein>
<evidence type="ECO:0000256" key="6">
    <source>
        <dbReference type="ARBA" id="ARBA00023242"/>
    </source>
</evidence>
<dbReference type="InterPro" id="IPR017930">
    <property type="entry name" value="Myb_dom"/>
</dbReference>
<dbReference type="Proteomes" id="UP000053555">
    <property type="component" value="Unassembled WGS sequence"/>
</dbReference>
<dbReference type="SUPFAM" id="SSF46689">
    <property type="entry name" value="Homeodomain-like"/>
    <property type="match status" value="1"/>
</dbReference>
<dbReference type="InterPro" id="IPR009057">
    <property type="entry name" value="Homeodomain-like_sf"/>
</dbReference>
<dbReference type="AlphaFoldDB" id="A0A0B2RKN0"/>
<dbReference type="PROSITE" id="PS50090">
    <property type="entry name" value="MYB_LIKE"/>
    <property type="match status" value="1"/>
</dbReference>
<evidence type="ECO:0000259" key="7">
    <source>
        <dbReference type="PROSITE" id="PS50090"/>
    </source>
</evidence>
<dbReference type="SMART" id="SM00717">
    <property type="entry name" value="SANT"/>
    <property type="match status" value="1"/>
</dbReference>
<keyword evidence="5" id="KW-0804">Transcription</keyword>
<dbReference type="Gene3D" id="1.10.10.60">
    <property type="entry name" value="Homeodomain-like"/>
    <property type="match status" value="1"/>
</dbReference>
<dbReference type="GO" id="GO:0005634">
    <property type="term" value="C:nucleus"/>
    <property type="evidence" value="ECO:0007669"/>
    <property type="project" value="UniProtKB-SubCell"/>
</dbReference>
<organism evidence="9">
    <name type="scientific">Glycine soja</name>
    <name type="common">Wild soybean</name>
    <dbReference type="NCBI Taxonomy" id="3848"/>
    <lineage>
        <taxon>Eukaryota</taxon>
        <taxon>Viridiplantae</taxon>
        <taxon>Streptophyta</taxon>
        <taxon>Embryophyta</taxon>
        <taxon>Tracheophyta</taxon>
        <taxon>Spermatophyta</taxon>
        <taxon>Magnoliopsida</taxon>
        <taxon>eudicotyledons</taxon>
        <taxon>Gunneridae</taxon>
        <taxon>Pentapetalae</taxon>
        <taxon>rosids</taxon>
        <taxon>fabids</taxon>
        <taxon>Fabales</taxon>
        <taxon>Fabaceae</taxon>
        <taxon>Papilionoideae</taxon>
        <taxon>50 kb inversion clade</taxon>
        <taxon>NPAAA clade</taxon>
        <taxon>indigoferoid/millettioid clade</taxon>
        <taxon>Phaseoleae</taxon>
        <taxon>Glycine</taxon>
        <taxon>Glycine subgen. Soja</taxon>
    </lineage>
</organism>
<keyword evidence="2" id="KW-0677">Repeat</keyword>
<evidence type="ECO:0000313" key="9">
    <source>
        <dbReference type="EMBL" id="KHN32518.1"/>
    </source>
</evidence>
<evidence type="ECO:0000256" key="4">
    <source>
        <dbReference type="ARBA" id="ARBA00023125"/>
    </source>
</evidence>
<gene>
    <name evidence="9" type="ORF">glysoja_042594</name>
</gene>
<keyword evidence="4" id="KW-0238">DNA-binding</keyword>
<dbReference type="EMBL" id="KN650087">
    <property type="protein sequence ID" value="KHN32518.1"/>
    <property type="molecule type" value="Genomic_DNA"/>
</dbReference>
<feature type="domain" description="HTH myb-type" evidence="8">
    <location>
        <begin position="1"/>
        <end position="40"/>
    </location>
</feature>
<proteinExistence type="predicted"/>
<dbReference type="Pfam" id="PF00249">
    <property type="entry name" value="Myb_DNA-binding"/>
    <property type="match status" value="1"/>
</dbReference>
<dbReference type="InterPro" id="IPR051953">
    <property type="entry name" value="Plant_SW-associated_TFs"/>
</dbReference>
<dbReference type="PROSITE" id="PS51294">
    <property type="entry name" value="HTH_MYB"/>
    <property type="match status" value="1"/>
</dbReference>
<keyword evidence="6" id="KW-0539">Nucleus</keyword>
<evidence type="ECO:0000256" key="1">
    <source>
        <dbReference type="ARBA" id="ARBA00004123"/>
    </source>
</evidence>
<dbReference type="PANTHER" id="PTHR47997">
    <property type="entry name" value="MYB DOMAIN PROTEIN 55"/>
    <property type="match status" value="1"/>
</dbReference>
<evidence type="ECO:0000256" key="5">
    <source>
        <dbReference type="ARBA" id="ARBA00023163"/>
    </source>
</evidence>
<evidence type="ECO:0000256" key="3">
    <source>
        <dbReference type="ARBA" id="ARBA00023015"/>
    </source>
</evidence>
<dbReference type="InterPro" id="IPR001005">
    <property type="entry name" value="SANT/Myb"/>
</dbReference>